<accession>A0ACA9MWQ5</accession>
<reference evidence="1" key="1">
    <citation type="submission" date="2021-06" db="EMBL/GenBank/DDBJ databases">
        <authorList>
            <person name="Kallberg Y."/>
            <person name="Tangrot J."/>
            <person name="Rosling A."/>
        </authorList>
    </citation>
    <scope>NUCLEOTIDE SEQUENCE</scope>
    <source>
        <strain evidence="1">AU212A</strain>
    </source>
</reference>
<organism evidence="1 2">
    <name type="scientific">Scutellospora calospora</name>
    <dbReference type="NCBI Taxonomy" id="85575"/>
    <lineage>
        <taxon>Eukaryota</taxon>
        <taxon>Fungi</taxon>
        <taxon>Fungi incertae sedis</taxon>
        <taxon>Mucoromycota</taxon>
        <taxon>Glomeromycotina</taxon>
        <taxon>Glomeromycetes</taxon>
        <taxon>Diversisporales</taxon>
        <taxon>Gigasporaceae</taxon>
        <taxon>Scutellospora</taxon>
    </lineage>
</organism>
<dbReference type="Proteomes" id="UP000789860">
    <property type="component" value="Unassembled WGS sequence"/>
</dbReference>
<evidence type="ECO:0000313" key="2">
    <source>
        <dbReference type="Proteomes" id="UP000789860"/>
    </source>
</evidence>
<dbReference type="EMBL" id="CAJVPM010016064">
    <property type="protein sequence ID" value="CAG8611779.1"/>
    <property type="molecule type" value="Genomic_DNA"/>
</dbReference>
<evidence type="ECO:0000313" key="1">
    <source>
        <dbReference type="EMBL" id="CAG8611779.1"/>
    </source>
</evidence>
<gene>
    <name evidence="1" type="ORF">SCALOS_LOCUS7317</name>
</gene>
<sequence>MNAKKRKSKNYTDSNAISNSDTSPEYNDTSSDELLSEDNISADLNIITDHSDKTSDTDHSNKNNNPNLLIKNLLVKTQGSTSNFQTYLNTHKITKPTKVINTIEQPTITEMFYHAAGQNTRQKESINYALVKWIVTDLQPLYVLKNESFIKLIHTLNLYYELLSDKYKVLEELTIILASFAEITQLLGGSNYTTFSFIWLAITTLTRNYTPLSMSISNEELDLTNMLTIFDEEEENIVDMDKELEIIITANGGRFNLSQPQNMDNLVEKDASLDCSLIAMLLDPHCKSMKKLDSWEHDKAINLLREKYDLLSIRNESITNLVNVEKNNNQMSLFSIMFGSDIMSTSDKNEVDEYLK</sequence>
<name>A0ACA9MWQ5_9GLOM</name>
<comment type="caution">
    <text evidence="1">The sequence shown here is derived from an EMBL/GenBank/DDBJ whole genome shotgun (WGS) entry which is preliminary data.</text>
</comment>
<proteinExistence type="predicted"/>
<feature type="non-terminal residue" evidence="1">
    <location>
        <position position="356"/>
    </location>
</feature>
<keyword evidence="2" id="KW-1185">Reference proteome</keyword>
<protein>
    <submittedName>
        <fullName evidence="1">9986_t:CDS:1</fullName>
    </submittedName>
</protein>